<dbReference type="EMBL" id="CP012670">
    <property type="protein sequence ID" value="AUX26044.1"/>
    <property type="molecule type" value="Genomic_DNA"/>
</dbReference>
<feature type="region of interest" description="Disordered" evidence="1">
    <location>
        <begin position="127"/>
        <end position="156"/>
    </location>
</feature>
<evidence type="ECO:0000256" key="1">
    <source>
        <dbReference type="SAM" id="MobiDB-lite"/>
    </source>
</evidence>
<evidence type="ECO:0000313" key="3">
    <source>
        <dbReference type="Proteomes" id="UP000295781"/>
    </source>
</evidence>
<accession>A0A4P2Q8W8</accession>
<proteinExistence type="predicted"/>
<feature type="compositionally biased region" description="Polar residues" evidence="1">
    <location>
        <begin position="16"/>
        <end position="29"/>
    </location>
</feature>
<feature type="region of interest" description="Disordered" evidence="1">
    <location>
        <begin position="1"/>
        <end position="36"/>
    </location>
</feature>
<dbReference type="AlphaFoldDB" id="A0A4P2Q8W8"/>
<evidence type="ECO:0000313" key="2">
    <source>
        <dbReference type="EMBL" id="AUX26044.1"/>
    </source>
</evidence>
<sequence>MPLKGRPSSWKGLASSDISAGPNGSSTHGSARLKQDARRRCILEETSLDLVEQNALSHPAGTDDLDGSPATEVLRDACHQAVPAHGVARGVALSIVRVGPPRHTATRACVGSKVRTYHDRCFGSASVASSSKPKFRSTRMPELCDPPDRFTAAAGS</sequence>
<organism evidence="2 3">
    <name type="scientific">Sorangium cellulosum</name>
    <name type="common">Polyangium cellulosum</name>
    <dbReference type="NCBI Taxonomy" id="56"/>
    <lineage>
        <taxon>Bacteria</taxon>
        <taxon>Pseudomonadati</taxon>
        <taxon>Myxococcota</taxon>
        <taxon>Polyangia</taxon>
        <taxon>Polyangiales</taxon>
        <taxon>Polyangiaceae</taxon>
        <taxon>Sorangium</taxon>
    </lineage>
</organism>
<dbReference type="Proteomes" id="UP000295781">
    <property type="component" value="Chromosome"/>
</dbReference>
<name>A0A4P2Q8W8_SORCE</name>
<reference evidence="2 3" key="1">
    <citation type="submission" date="2015-09" db="EMBL/GenBank/DDBJ databases">
        <title>Sorangium comparison.</title>
        <authorList>
            <person name="Zaburannyi N."/>
            <person name="Bunk B."/>
            <person name="Overmann J."/>
            <person name="Mueller R."/>
        </authorList>
    </citation>
    <scope>NUCLEOTIDE SEQUENCE [LARGE SCALE GENOMIC DNA]</scope>
    <source>
        <strain evidence="2 3">So ceGT47</strain>
    </source>
</reference>
<protein>
    <submittedName>
        <fullName evidence="2">Uncharacterized protein</fullName>
    </submittedName>
</protein>
<gene>
    <name evidence="2" type="ORF">SOCEGT47_065970</name>
</gene>